<proteinExistence type="predicted"/>
<gene>
    <name evidence="2" type="ORF">J7302_10790</name>
</gene>
<dbReference type="NCBIfam" id="NF033920">
    <property type="entry name" value="C39_PA2778_fam"/>
    <property type="match status" value="1"/>
</dbReference>
<accession>A0ABS5XJW9</accession>
<sequence>MPLPRRLIKPIAVACSLVFLGACAEHSRSPRVSALPEAVELSGVPFFAQNAYQSAPAALAALLTQQGEVVTPGLLESELRLPQQEESLQRSIEDVARRHGLLVYPLGSGLDDLLEQVAAGNPVMVYLKQGYGLLPSWRFALLVGYDLENRTLLLRSGHQRRMQMGFGEFEAGWDAASRWAVLLQSPDQLPAAVERGRWLKGAEELDAAGQAETASIARRQMP</sequence>
<evidence type="ECO:0000313" key="2">
    <source>
        <dbReference type="EMBL" id="MBT8766607.1"/>
    </source>
</evidence>
<reference evidence="2 3" key="1">
    <citation type="submission" date="2021-04" db="EMBL/GenBank/DDBJ databases">
        <title>Pseudomonas boanensis sp. nov., a bacterium isolated from river water used for household purposes in Boane District, Mozambique.</title>
        <authorList>
            <person name="Nicklasson M."/>
            <person name="Martin-Rodriguez A.J."/>
            <person name="Thorell K."/>
            <person name="Neves L."/>
            <person name="Mussagy A."/>
            <person name="Rydberg H.A."/>
            <person name="Hernroth B."/>
            <person name="Svensson-Stadler L."/>
            <person name="Sjoling A."/>
        </authorList>
    </citation>
    <scope>NUCLEOTIDE SEQUENCE [LARGE SCALE GENOMIC DNA]</scope>
    <source>
        <strain evidence="2 3">DB1</strain>
    </source>
</reference>
<keyword evidence="3" id="KW-1185">Reference proteome</keyword>
<feature type="chain" id="PRO_5046976887" evidence="1">
    <location>
        <begin position="25"/>
        <end position="222"/>
    </location>
</feature>
<dbReference type="Gene3D" id="3.90.70.10">
    <property type="entry name" value="Cysteine proteinases"/>
    <property type="match status" value="1"/>
</dbReference>
<organism evidence="2 3">
    <name type="scientific">Metapseudomonas boanensis</name>
    <dbReference type="NCBI Taxonomy" id="2822138"/>
    <lineage>
        <taxon>Bacteria</taxon>
        <taxon>Pseudomonadati</taxon>
        <taxon>Pseudomonadota</taxon>
        <taxon>Gammaproteobacteria</taxon>
        <taxon>Pseudomonadales</taxon>
        <taxon>Pseudomonadaceae</taxon>
        <taxon>Metapseudomonas</taxon>
    </lineage>
</organism>
<evidence type="ECO:0000313" key="3">
    <source>
        <dbReference type="Proteomes" id="UP001519667"/>
    </source>
</evidence>
<evidence type="ECO:0000256" key="1">
    <source>
        <dbReference type="SAM" id="SignalP"/>
    </source>
</evidence>
<keyword evidence="1" id="KW-0732">Signal</keyword>
<name>A0ABS5XJW9_9GAMM</name>
<dbReference type="RefSeq" id="WP_215373697.1">
    <property type="nucleotide sequence ID" value="NZ_JAGTIS010000004.1"/>
</dbReference>
<comment type="caution">
    <text evidence="2">The sequence shown here is derived from an EMBL/GenBank/DDBJ whole genome shotgun (WGS) entry which is preliminary data.</text>
</comment>
<feature type="signal peptide" evidence="1">
    <location>
        <begin position="1"/>
        <end position="24"/>
    </location>
</feature>
<protein>
    <submittedName>
        <fullName evidence="2">PA2778 family cysteine peptidase</fullName>
    </submittedName>
</protein>
<dbReference type="EMBL" id="JAGTIS010000004">
    <property type="protein sequence ID" value="MBT8766607.1"/>
    <property type="molecule type" value="Genomic_DNA"/>
</dbReference>
<dbReference type="Proteomes" id="UP001519667">
    <property type="component" value="Unassembled WGS sequence"/>
</dbReference>
<dbReference type="PROSITE" id="PS51257">
    <property type="entry name" value="PROKAR_LIPOPROTEIN"/>
    <property type="match status" value="1"/>
</dbReference>